<protein>
    <submittedName>
        <fullName evidence="1">Uncharacterized protein</fullName>
    </submittedName>
</protein>
<comment type="caution">
    <text evidence="1">The sequence shown here is derived from an EMBL/GenBank/DDBJ whole genome shotgun (WGS) entry which is preliminary data.</text>
</comment>
<accession>A0A5B7F749</accession>
<proteinExistence type="predicted"/>
<organism evidence="1 2">
    <name type="scientific">Portunus trituberculatus</name>
    <name type="common">Swimming crab</name>
    <name type="synonym">Neptunus trituberculatus</name>
    <dbReference type="NCBI Taxonomy" id="210409"/>
    <lineage>
        <taxon>Eukaryota</taxon>
        <taxon>Metazoa</taxon>
        <taxon>Ecdysozoa</taxon>
        <taxon>Arthropoda</taxon>
        <taxon>Crustacea</taxon>
        <taxon>Multicrustacea</taxon>
        <taxon>Malacostraca</taxon>
        <taxon>Eumalacostraca</taxon>
        <taxon>Eucarida</taxon>
        <taxon>Decapoda</taxon>
        <taxon>Pleocyemata</taxon>
        <taxon>Brachyura</taxon>
        <taxon>Eubrachyura</taxon>
        <taxon>Portunoidea</taxon>
        <taxon>Portunidae</taxon>
        <taxon>Portuninae</taxon>
        <taxon>Portunus</taxon>
    </lineage>
</organism>
<evidence type="ECO:0000313" key="2">
    <source>
        <dbReference type="Proteomes" id="UP000324222"/>
    </source>
</evidence>
<keyword evidence="2" id="KW-1185">Reference proteome</keyword>
<reference evidence="1 2" key="1">
    <citation type="submission" date="2019-05" db="EMBL/GenBank/DDBJ databases">
        <title>Another draft genome of Portunus trituberculatus and its Hox gene families provides insights of decapod evolution.</title>
        <authorList>
            <person name="Jeong J.-H."/>
            <person name="Song I."/>
            <person name="Kim S."/>
            <person name="Choi T."/>
            <person name="Kim D."/>
            <person name="Ryu S."/>
            <person name="Kim W."/>
        </authorList>
    </citation>
    <scope>NUCLEOTIDE SEQUENCE [LARGE SCALE GENOMIC DNA]</scope>
    <source>
        <tissue evidence="1">Muscle</tissue>
    </source>
</reference>
<sequence>MCWCTVATQTSTITTLSSARHPTPACHPKEFLWCCSVLRRGMVSISFSIVSLEFTIIFWKLVRAVSVTTVRLLEERGVSETVDRLCGSNDDM</sequence>
<dbReference type="Proteomes" id="UP000324222">
    <property type="component" value="Unassembled WGS sequence"/>
</dbReference>
<name>A0A5B7F749_PORTR</name>
<dbReference type="AlphaFoldDB" id="A0A5B7F749"/>
<dbReference type="EMBL" id="VSRR010005369">
    <property type="protein sequence ID" value="MPC42262.1"/>
    <property type="molecule type" value="Genomic_DNA"/>
</dbReference>
<gene>
    <name evidence="1" type="ORF">E2C01_035879</name>
</gene>
<evidence type="ECO:0000313" key="1">
    <source>
        <dbReference type="EMBL" id="MPC42262.1"/>
    </source>
</evidence>